<keyword evidence="2" id="KW-0732">Signal</keyword>
<proteinExistence type="predicted"/>
<feature type="compositionally biased region" description="Low complexity" evidence="1">
    <location>
        <begin position="750"/>
        <end position="760"/>
    </location>
</feature>
<protein>
    <recommendedName>
        <fullName evidence="5">Carbohydrate-binding family V/XII</fullName>
    </recommendedName>
</protein>
<feature type="compositionally biased region" description="Low complexity" evidence="1">
    <location>
        <begin position="640"/>
        <end position="667"/>
    </location>
</feature>
<feature type="compositionally biased region" description="Basic and acidic residues" evidence="1">
    <location>
        <begin position="801"/>
        <end position="812"/>
    </location>
</feature>
<feature type="compositionally biased region" description="Basic and acidic residues" evidence="1">
    <location>
        <begin position="761"/>
        <end position="770"/>
    </location>
</feature>
<evidence type="ECO:0008006" key="5">
    <source>
        <dbReference type="Google" id="ProtNLM"/>
    </source>
</evidence>
<reference evidence="3 4" key="1">
    <citation type="submission" date="2019-02" db="EMBL/GenBank/DDBJ databases">
        <title>Genomic Encyclopedia of Type Strains, Phase IV (KMG-IV): sequencing the most valuable type-strain genomes for metagenomic binning, comparative biology and taxonomic classification.</title>
        <authorList>
            <person name="Goeker M."/>
        </authorList>
    </citation>
    <scope>NUCLEOTIDE SEQUENCE [LARGE SCALE GENOMIC DNA]</scope>
    <source>
        <strain evidence="3 4">DSM 18116</strain>
    </source>
</reference>
<feature type="compositionally biased region" description="Polar residues" evidence="1">
    <location>
        <begin position="783"/>
        <end position="792"/>
    </location>
</feature>
<dbReference type="OrthoDB" id="102964at2"/>
<feature type="region of interest" description="Disordered" evidence="1">
    <location>
        <begin position="614"/>
        <end position="844"/>
    </location>
</feature>
<evidence type="ECO:0000313" key="3">
    <source>
        <dbReference type="EMBL" id="RZS71860.1"/>
    </source>
</evidence>
<evidence type="ECO:0000256" key="2">
    <source>
        <dbReference type="SAM" id="SignalP"/>
    </source>
</evidence>
<sequence>MKLLYTFLCALGVIALVQPATAQTSWPKAIEAQGANLKLYEWQPESFSDNTLKARAAVSVVTSGKTEPVFGMAWIKATTETNNNKVNITSARVSSLKLPEDVSEDQLDDIKQQIEKQIPSLDISFRYDQLQQSLQLNTQQKQLSSEINNKAPKVIYTNTPSVLVSIDGNPQFKKNDDWGVEAVVNTPFTIVKNKDGKIYLYGGKHWYSAPTVNGPYSLSTNVGSNLRKIEQAVQEANKDDNDDNGMEKDENTIYKIIVSTEPAELIQSKGEANLSPVEGTSLLYVSNSDDDIFMDISSQQYFVLISGRWFQSKALNGTWSYVPADNLPADFAKISEGSPKDNVLASVAGTDAAQNALREAEVPQTARVERDKARAEVDYDGDPEFENIDGTDLAYAVNTPASVLRWQGRYYSVDNGVWFQSRYANGPWVVAVERPYSVALIPARYPVYNLKYVYIYDVAPDYVYMGYTPGYLNAFIYGPTIVYGTGYYYRPWHGHYYYPRPCTWGYRVRYNPWFGWGFGFNYNAGWFHASIGFGSYNPWNYWSGGWWGPRYYRAPYCYRPVYHGRPYGYYNNRYYSNRSNVIVRANRTVNVYNYRRDVVTRDNQRYAPTYRYNNRRDYASNPNYNNINRPGRDYNRGDNPRYNNNNNNRGGRDYNYNRNNRTDYPTTRNRDINNRPDRTYNPGGNDNRNGGNNNTRPGNNNENRPGRTTSPGRPERNYTPGNSENRTSTPGRITNPGNSREPVRREYERPNNNPSNGSNREATRPARTYERPNNGGSGRTSERSNSGSSGRTYSPPARQHAPVERRVERRESSGGGGSRSQGSGRSNSGGGSERSGGGGRPSRS</sequence>
<organism evidence="3 4">
    <name type="scientific">Pseudobacter ginsenosidimutans</name>
    <dbReference type="NCBI Taxonomy" id="661488"/>
    <lineage>
        <taxon>Bacteria</taxon>
        <taxon>Pseudomonadati</taxon>
        <taxon>Bacteroidota</taxon>
        <taxon>Chitinophagia</taxon>
        <taxon>Chitinophagales</taxon>
        <taxon>Chitinophagaceae</taxon>
        <taxon>Pseudobacter</taxon>
    </lineage>
</organism>
<dbReference type="Proteomes" id="UP000293874">
    <property type="component" value="Unassembled WGS sequence"/>
</dbReference>
<evidence type="ECO:0000256" key="1">
    <source>
        <dbReference type="SAM" id="MobiDB-lite"/>
    </source>
</evidence>
<feature type="compositionally biased region" description="Basic and acidic residues" evidence="1">
    <location>
        <begin position="668"/>
        <end position="678"/>
    </location>
</feature>
<feature type="compositionally biased region" description="Low complexity" evidence="1">
    <location>
        <begin position="681"/>
        <end position="709"/>
    </location>
</feature>
<accession>A0A4Q7MXM6</accession>
<feature type="compositionally biased region" description="Basic and acidic residues" evidence="1">
    <location>
        <begin position="630"/>
        <end position="639"/>
    </location>
</feature>
<dbReference type="EMBL" id="SGXA01000002">
    <property type="protein sequence ID" value="RZS71860.1"/>
    <property type="molecule type" value="Genomic_DNA"/>
</dbReference>
<dbReference type="RefSeq" id="WP_130542327.1">
    <property type="nucleotide sequence ID" value="NZ_CP042431.1"/>
</dbReference>
<comment type="caution">
    <text evidence="3">The sequence shown here is derived from an EMBL/GenBank/DDBJ whole genome shotgun (WGS) entry which is preliminary data.</text>
</comment>
<feature type="signal peptide" evidence="2">
    <location>
        <begin position="1"/>
        <end position="22"/>
    </location>
</feature>
<feature type="compositionally biased region" description="Polar residues" evidence="1">
    <location>
        <begin position="719"/>
        <end position="738"/>
    </location>
</feature>
<evidence type="ECO:0000313" key="4">
    <source>
        <dbReference type="Proteomes" id="UP000293874"/>
    </source>
</evidence>
<feature type="compositionally biased region" description="Gly residues" evidence="1">
    <location>
        <begin position="827"/>
        <end position="844"/>
    </location>
</feature>
<gene>
    <name evidence="3" type="ORF">EV199_3773</name>
</gene>
<feature type="chain" id="PRO_5020765411" description="Carbohydrate-binding family V/XII" evidence="2">
    <location>
        <begin position="23"/>
        <end position="844"/>
    </location>
</feature>
<name>A0A4Q7MXM6_9BACT</name>
<keyword evidence="4" id="KW-1185">Reference proteome</keyword>
<dbReference type="AlphaFoldDB" id="A0A4Q7MXM6"/>